<keyword evidence="6" id="KW-0479">Metal-binding</keyword>
<feature type="domain" description="Plastocyanin-like" evidence="15">
    <location>
        <begin position="970"/>
        <end position="1067"/>
    </location>
</feature>
<sequence length="1109" mass="124784">MERQERAVVLCILLSFLGHGKCAERKYFIAAVEEKWNYAPTGTNQLTGVSLDQDESAAVFTENDPTKTIGREYNKVLYRECTDSSCSAMKDHPAYLGVLGPVIRAEVGDTLHIHFTNRASRNYSVHPHGVFYRKNSEGALYEDKTSGGDKEDDGVPPNRNYIYIWQVKKEHGPTASDSDCLTWAYHSHVNPQKDVNTGLVGAMIICKKGTFQNNKHKDIDKDFVILFTVMDENYSWLLQKNIKEYCPQFSSSIDDADFQESNKMHVINGYFYGNTPGLEMCTGDRVDWHMFGMGTEVDIHTAFFHGQTVQIDGHRKDVGSMFPAKSSTAHMTAMNPGTWLLNCLVNDHYSAGMSALFNVTNCPGKTVPSTKPLDGKTRKYFIAAEEVVWDYAPSGLDNFNGGNLTSEDSKGHEFFAKSDQSIGGRYWKALYFEHTDSSFNQRKVKEEYLGFLGPVIRTEVGDTIIVEFKNMASYNFSIQPHGVFYNKSNEGSLYNDGTSGIAKQDDLVKPGQTFVYDWTIPEHVGPTKDDPDCLTWVYSSAVDPIKDVYSGLIGPLLVCKKGTLDNNGKQKNIDKEFVLMFTVSNENEALYIEKNVKQFIGGAAAKSYTYDAEKENNLMHGLNGFLFANLPALDMCLNDEISWHLIGYGNEVDIHGAYFHGQTFLMNKNRKDAVHLIPGSFETVRMKPDNPGEWAVVCRTNDHHDAGMVAKFRVKTCNKVAPTSDSRKTRTYYIAAVEGRWDYAPDGKNNLKGIDLDNDEDAMVYTKSGPNRIGRVYNKVFYREYTDETFTKTKTHPEYLGILGPILRAEVGETIKVVFKNLASRNYSVHPHGVFYDKKNEGALYLDNTTFKDDDAVPPEQTYTYTWEVPARAGPSSSDNDCLTWIYYSDVNPTMDTNSGLVGPLIICKMDTLSADGSKVKNVDHEYPIYFSVMDENLSWYLDKNIKEFTSNPGSVDKEDEDFIESNKMNIINGRIYGNLKGLSMVQGQTINWYLLSLGTEVDMHNVHFHGQTVLARTTADHREDVIDLFPGVFMTVKMTPDSVGRWLLHCHVNDHMVHGMEALYDVAETAPITPMASTEKPSSSSSLLVVNTFIFLAAYFFFICSAFF</sequence>
<keyword evidence="5" id="KW-0812">Transmembrane</keyword>
<dbReference type="PANTHER" id="PTHR11709">
    <property type="entry name" value="MULTI-COPPER OXIDASE"/>
    <property type="match status" value="1"/>
</dbReference>
<evidence type="ECO:0000256" key="7">
    <source>
        <dbReference type="ARBA" id="ARBA00022729"/>
    </source>
</evidence>
<dbReference type="Proteomes" id="UP001152795">
    <property type="component" value="Unassembled WGS sequence"/>
</dbReference>
<accession>A0A6S7IGS7</accession>
<dbReference type="GO" id="GO:0006826">
    <property type="term" value="P:iron ion transport"/>
    <property type="evidence" value="ECO:0007669"/>
    <property type="project" value="TreeGrafter"/>
</dbReference>
<dbReference type="InterPro" id="IPR008972">
    <property type="entry name" value="Cupredoxin"/>
</dbReference>
<dbReference type="Pfam" id="PF07732">
    <property type="entry name" value="Cu-oxidase_3"/>
    <property type="match status" value="3"/>
</dbReference>
<dbReference type="PIRSF" id="PIRSF000354">
    <property type="entry name" value="Factors_V_VIII"/>
    <property type="match status" value="1"/>
</dbReference>
<dbReference type="InterPro" id="IPR024715">
    <property type="entry name" value="Factor_5/8-like"/>
</dbReference>
<evidence type="ECO:0000259" key="15">
    <source>
        <dbReference type="Pfam" id="PF07731"/>
    </source>
</evidence>
<dbReference type="GO" id="GO:0005886">
    <property type="term" value="C:plasma membrane"/>
    <property type="evidence" value="ECO:0007669"/>
    <property type="project" value="TreeGrafter"/>
</dbReference>
<protein>
    <submittedName>
        <fullName evidence="17">Hephaestin</fullName>
    </submittedName>
</protein>
<dbReference type="PROSITE" id="PS00080">
    <property type="entry name" value="MULTICOPPER_OXIDASE2"/>
    <property type="match status" value="1"/>
</dbReference>
<evidence type="ECO:0000256" key="2">
    <source>
        <dbReference type="ARBA" id="ARBA00004167"/>
    </source>
</evidence>
<evidence type="ECO:0000256" key="3">
    <source>
        <dbReference type="ARBA" id="ARBA00010609"/>
    </source>
</evidence>
<dbReference type="PROSITE" id="PS00079">
    <property type="entry name" value="MULTICOPPER_OXIDASE1"/>
    <property type="match status" value="2"/>
</dbReference>
<evidence type="ECO:0000313" key="17">
    <source>
        <dbReference type="EMBL" id="CAB4018124.1"/>
    </source>
</evidence>
<dbReference type="InterPro" id="IPR011706">
    <property type="entry name" value="Cu-oxidase_C"/>
</dbReference>
<keyword evidence="4" id="KW-0813">Transport</keyword>
<keyword evidence="18" id="KW-1185">Reference proteome</keyword>
<keyword evidence="7" id="KW-0732">Signal</keyword>
<dbReference type="Gene3D" id="2.60.40.420">
    <property type="entry name" value="Cupredoxins - blue copper proteins"/>
    <property type="match status" value="3"/>
</dbReference>
<dbReference type="InterPro" id="IPR045087">
    <property type="entry name" value="Cu-oxidase_fam"/>
</dbReference>
<evidence type="ECO:0000256" key="6">
    <source>
        <dbReference type="ARBA" id="ARBA00022723"/>
    </source>
</evidence>
<evidence type="ECO:0000256" key="5">
    <source>
        <dbReference type="ARBA" id="ARBA00022692"/>
    </source>
</evidence>
<evidence type="ECO:0000256" key="1">
    <source>
        <dbReference type="ARBA" id="ARBA00001935"/>
    </source>
</evidence>
<evidence type="ECO:0000256" key="11">
    <source>
        <dbReference type="ARBA" id="ARBA00023065"/>
    </source>
</evidence>
<feature type="domain" description="Plastocyanin-like" evidence="15">
    <location>
        <begin position="665"/>
        <end position="715"/>
    </location>
</feature>
<dbReference type="GO" id="GO:0016491">
    <property type="term" value="F:oxidoreductase activity"/>
    <property type="evidence" value="ECO:0007669"/>
    <property type="project" value="UniProtKB-KW"/>
</dbReference>
<proteinExistence type="inferred from homology"/>
<dbReference type="EMBL" id="CACRXK020009865">
    <property type="protein sequence ID" value="CAB4018124.1"/>
    <property type="molecule type" value="Genomic_DNA"/>
</dbReference>
<dbReference type="AlphaFoldDB" id="A0A6S7IGS7"/>
<evidence type="ECO:0000256" key="14">
    <source>
        <dbReference type="ARBA" id="ARBA00023180"/>
    </source>
</evidence>
<keyword evidence="10" id="KW-0560">Oxidoreductase</keyword>
<dbReference type="GO" id="GO:0005507">
    <property type="term" value="F:copper ion binding"/>
    <property type="evidence" value="ECO:0007669"/>
    <property type="project" value="InterPro"/>
</dbReference>
<dbReference type="OrthoDB" id="2121828at2759"/>
<comment type="similarity">
    <text evidence="3">Belongs to the multicopper oxidase family.</text>
</comment>
<feature type="domain" description="Plastocyanin-like" evidence="15">
    <location>
        <begin position="264"/>
        <end position="360"/>
    </location>
</feature>
<dbReference type="FunFam" id="2.60.40.420:FF:000002">
    <property type="entry name" value="Hephaestin like 1"/>
    <property type="match status" value="1"/>
</dbReference>
<comment type="caution">
    <text evidence="17">The sequence shown here is derived from an EMBL/GenBank/DDBJ whole genome shotgun (WGS) entry which is preliminary data.</text>
</comment>
<evidence type="ECO:0000313" key="18">
    <source>
        <dbReference type="Proteomes" id="UP001152795"/>
    </source>
</evidence>
<dbReference type="PANTHER" id="PTHR11709:SF504">
    <property type="entry name" value="PLASTOCYANIN-LIKE DOMAIN-CONTAINING PROTEIN"/>
    <property type="match status" value="1"/>
</dbReference>
<dbReference type="CDD" id="cd04200">
    <property type="entry name" value="CuRO_2_ceruloplasmin_like"/>
    <property type="match status" value="1"/>
</dbReference>
<gene>
    <name evidence="17" type="ORF">PACLA_8A052882</name>
</gene>
<feature type="domain" description="Plastocyanin-like" evidence="16">
    <location>
        <begin position="451"/>
        <end position="525"/>
    </location>
</feature>
<evidence type="ECO:0000256" key="8">
    <source>
        <dbReference type="ARBA" id="ARBA00022737"/>
    </source>
</evidence>
<evidence type="ECO:0000256" key="4">
    <source>
        <dbReference type="ARBA" id="ARBA00022448"/>
    </source>
</evidence>
<dbReference type="InterPro" id="IPR033138">
    <property type="entry name" value="Cu_oxidase_CS"/>
</dbReference>
<dbReference type="InterPro" id="IPR011707">
    <property type="entry name" value="Cu-oxidase-like_N"/>
</dbReference>
<evidence type="ECO:0000259" key="16">
    <source>
        <dbReference type="Pfam" id="PF07732"/>
    </source>
</evidence>
<organism evidence="17 18">
    <name type="scientific">Paramuricea clavata</name>
    <name type="common">Red gorgonian</name>
    <name type="synonym">Violescent sea-whip</name>
    <dbReference type="NCBI Taxonomy" id="317549"/>
    <lineage>
        <taxon>Eukaryota</taxon>
        <taxon>Metazoa</taxon>
        <taxon>Cnidaria</taxon>
        <taxon>Anthozoa</taxon>
        <taxon>Octocorallia</taxon>
        <taxon>Malacalcyonacea</taxon>
        <taxon>Plexauridae</taxon>
        <taxon>Paramuricea</taxon>
    </lineage>
</organism>
<keyword evidence="12" id="KW-0472">Membrane</keyword>
<evidence type="ECO:0000256" key="13">
    <source>
        <dbReference type="ARBA" id="ARBA00023157"/>
    </source>
</evidence>
<keyword evidence="11" id="KW-0406">Ion transport</keyword>
<reference evidence="17" key="1">
    <citation type="submission" date="2020-04" db="EMBL/GenBank/DDBJ databases">
        <authorList>
            <person name="Alioto T."/>
            <person name="Alioto T."/>
            <person name="Gomez Garrido J."/>
        </authorList>
    </citation>
    <scope>NUCLEOTIDE SEQUENCE</scope>
    <source>
        <strain evidence="17">A484AB</strain>
    </source>
</reference>
<dbReference type="FunFam" id="2.60.40.420:FF:000009">
    <property type="entry name" value="Ceruloplasmin"/>
    <property type="match status" value="2"/>
</dbReference>
<feature type="domain" description="Plastocyanin-like" evidence="16">
    <location>
        <begin position="802"/>
        <end position="907"/>
    </location>
</feature>
<keyword evidence="9" id="KW-1133">Transmembrane helix</keyword>
<feature type="domain" description="Plastocyanin-like" evidence="16">
    <location>
        <begin position="98"/>
        <end position="208"/>
    </location>
</feature>
<name>A0A6S7IGS7_PARCT</name>
<dbReference type="InterPro" id="IPR002355">
    <property type="entry name" value="Cu_oxidase_Cu_BS"/>
</dbReference>
<dbReference type="SUPFAM" id="SSF49503">
    <property type="entry name" value="Cupredoxins"/>
    <property type="match status" value="6"/>
</dbReference>
<evidence type="ECO:0000256" key="9">
    <source>
        <dbReference type="ARBA" id="ARBA00022989"/>
    </source>
</evidence>
<keyword evidence="13" id="KW-1015">Disulfide bond</keyword>
<dbReference type="Pfam" id="PF07731">
    <property type="entry name" value="Cu-oxidase_2"/>
    <property type="match status" value="3"/>
</dbReference>
<keyword evidence="14" id="KW-0325">Glycoprotein</keyword>
<comment type="subcellular location">
    <subcellularLocation>
        <location evidence="2">Membrane</location>
        <topology evidence="2">Single-pass membrane protein</topology>
    </subcellularLocation>
</comment>
<comment type="cofactor">
    <cofactor evidence="1">
        <name>Cu cation</name>
        <dbReference type="ChEBI" id="CHEBI:23378"/>
    </cofactor>
</comment>
<keyword evidence="8" id="KW-0677">Repeat</keyword>
<evidence type="ECO:0000256" key="10">
    <source>
        <dbReference type="ARBA" id="ARBA00023002"/>
    </source>
</evidence>
<evidence type="ECO:0000256" key="12">
    <source>
        <dbReference type="ARBA" id="ARBA00023136"/>
    </source>
</evidence>